<dbReference type="GO" id="GO:0006605">
    <property type="term" value="P:protein targeting"/>
    <property type="evidence" value="ECO:0007669"/>
    <property type="project" value="UniProtKB-UniRule"/>
</dbReference>
<feature type="transmembrane region" description="Helical" evidence="8">
    <location>
        <begin position="27"/>
        <end position="56"/>
    </location>
</feature>
<dbReference type="Gene3D" id="1.20.5.1030">
    <property type="entry name" value="Preprotein translocase secy subunit"/>
    <property type="match status" value="1"/>
</dbReference>
<organism evidence="9 10">
    <name type="scientific">Candidatus Colwellbacteria bacterium RBG_13_48_8</name>
    <dbReference type="NCBI Taxonomy" id="1797685"/>
    <lineage>
        <taxon>Bacteria</taxon>
        <taxon>Candidatus Colwelliibacteriota</taxon>
    </lineage>
</organism>
<sequence>MFTKLRLYLKESFMEFKRVNWPSRKEAAVLVGVVVFVSLAVAIYLGALDFGFVYLLKQLLT</sequence>
<evidence type="ECO:0000256" key="1">
    <source>
        <dbReference type="ARBA" id="ARBA00004370"/>
    </source>
</evidence>
<keyword evidence="2 8" id="KW-0813">Transport</keyword>
<dbReference type="Proteomes" id="UP000177062">
    <property type="component" value="Unassembled WGS sequence"/>
</dbReference>
<comment type="similarity">
    <text evidence="8">Belongs to the SecE/SEC61-gamma family.</text>
</comment>
<dbReference type="GO" id="GO:0065002">
    <property type="term" value="P:intracellular protein transmembrane transport"/>
    <property type="evidence" value="ECO:0007669"/>
    <property type="project" value="UniProtKB-UniRule"/>
</dbReference>
<dbReference type="PROSITE" id="PS01067">
    <property type="entry name" value="SECE_SEC61G"/>
    <property type="match status" value="1"/>
</dbReference>
<proteinExistence type="inferred from homology"/>
<dbReference type="EMBL" id="MHIT01000005">
    <property type="protein sequence ID" value="OGY57130.1"/>
    <property type="molecule type" value="Genomic_DNA"/>
</dbReference>
<keyword evidence="8" id="KW-1003">Cell membrane</keyword>
<evidence type="ECO:0000256" key="4">
    <source>
        <dbReference type="ARBA" id="ARBA00022927"/>
    </source>
</evidence>
<dbReference type="GO" id="GO:0009306">
    <property type="term" value="P:protein secretion"/>
    <property type="evidence" value="ECO:0007669"/>
    <property type="project" value="UniProtKB-UniRule"/>
</dbReference>
<accession>A0A1G1YZT8</accession>
<evidence type="ECO:0000313" key="9">
    <source>
        <dbReference type="EMBL" id="OGY57130.1"/>
    </source>
</evidence>
<evidence type="ECO:0000256" key="8">
    <source>
        <dbReference type="HAMAP-Rule" id="MF_00422"/>
    </source>
</evidence>
<evidence type="ECO:0000256" key="2">
    <source>
        <dbReference type="ARBA" id="ARBA00022448"/>
    </source>
</evidence>
<dbReference type="NCBIfam" id="TIGR00964">
    <property type="entry name" value="secE_bact"/>
    <property type="match status" value="1"/>
</dbReference>
<evidence type="ECO:0000256" key="3">
    <source>
        <dbReference type="ARBA" id="ARBA00022692"/>
    </source>
</evidence>
<comment type="caution">
    <text evidence="9">The sequence shown here is derived from an EMBL/GenBank/DDBJ whole genome shotgun (WGS) entry which is preliminary data.</text>
</comment>
<comment type="subunit">
    <text evidence="8">Component of the Sec protein translocase complex. Heterotrimer consisting of SecY, SecE and SecG subunits. The heterotrimers can form oligomers, although 1 heterotrimer is thought to be able to translocate proteins. Interacts with the ribosome. Interacts with SecDF, and other proteins may be involved. Interacts with SecA.</text>
</comment>
<evidence type="ECO:0000256" key="7">
    <source>
        <dbReference type="ARBA" id="ARBA00023136"/>
    </source>
</evidence>
<dbReference type="GO" id="GO:0008320">
    <property type="term" value="F:protein transmembrane transporter activity"/>
    <property type="evidence" value="ECO:0007669"/>
    <property type="project" value="UniProtKB-UniRule"/>
</dbReference>
<keyword evidence="5 8" id="KW-1133">Transmembrane helix</keyword>
<comment type="function">
    <text evidence="8">Essential subunit of the Sec protein translocation channel SecYEG. Clamps together the 2 halves of SecY. May contact the channel plug during translocation.</text>
</comment>
<dbReference type="InterPro" id="IPR038379">
    <property type="entry name" value="SecE_sf"/>
</dbReference>
<keyword evidence="6 8" id="KW-0811">Translocation</keyword>
<dbReference type="AlphaFoldDB" id="A0A1G1YZT8"/>
<keyword evidence="7 8" id="KW-0472">Membrane</keyword>
<dbReference type="InterPro" id="IPR005807">
    <property type="entry name" value="SecE_bac"/>
</dbReference>
<dbReference type="GO" id="GO:0005886">
    <property type="term" value="C:plasma membrane"/>
    <property type="evidence" value="ECO:0007669"/>
    <property type="project" value="UniProtKB-SubCell"/>
</dbReference>
<evidence type="ECO:0000256" key="5">
    <source>
        <dbReference type="ARBA" id="ARBA00022989"/>
    </source>
</evidence>
<protein>
    <recommendedName>
        <fullName evidence="8">Protein translocase subunit SecE</fullName>
    </recommendedName>
</protein>
<gene>
    <name evidence="8" type="primary">secE</name>
    <name evidence="9" type="ORF">A2Y84_01180</name>
</gene>
<reference evidence="9 10" key="1">
    <citation type="journal article" date="2016" name="Nat. Commun.">
        <title>Thousands of microbial genomes shed light on interconnected biogeochemical processes in an aquifer system.</title>
        <authorList>
            <person name="Anantharaman K."/>
            <person name="Brown C.T."/>
            <person name="Hug L.A."/>
            <person name="Sharon I."/>
            <person name="Castelle C.J."/>
            <person name="Probst A.J."/>
            <person name="Thomas B.C."/>
            <person name="Singh A."/>
            <person name="Wilkins M.J."/>
            <person name="Karaoz U."/>
            <person name="Brodie E.L."/>
            <person name="Williams K.H."/>
            <person name="Hubbard S.S."/>
            <person name="Banfield J.F."/>
        </authorList>
    </citation>
    <scope>NUCLEOTIDE SEQUENCE [LARGE SCALE GENOMIC DNA]</scope>
</reference>
<keyword evidence="4 8" id="KW-0653">Protein transport</keyword>
<comment type="subcellular location">
    <subcellularLocation>
        <location evidence="8">Cell membrane</location>
        <topology evidence="8">Single-pass membrane protein</topology>
    </subcellularLocation>
    <subcellularLocation>
        <location evidence="1">Membrane</location>
    </subcellularLocation>
</comment>
<evidence type="ECO:0000256" key="6">
    <source>
        <dbReference type="ARBA" id="ARBA00023010"/>
    </source>
</evidence>
<evidence type="ECO:0000313" key="10">
    <source>
        <dbReference type="Proteomes" id="UP000177062"/>
    </source>
</evidence>
<keyword evidence="3 8" id="KW-0812">Transmembrane</keyword>
<dbReference type="Pfam" id="PF00584">
    <property type="entry name" value="SecE"/>
    <property type="match status" value="1"/>
</dbReference>
<dbReference type="GO" id="GO:0043952">
    <property type="term" value="P:protein transport by the Sec complex"/>
    <property type="evidence" value="ECO:0007669"/>
    <property type="project" value="UniProtKB-UniRule"/>
</dbReference>
<dbReference type="InterPro" id="IPR001901">
    <property type="entry name" value="Translocase_SecE/Sec61-g"/>
</dbReference>
<name>A0A1G1YZT8_9BACT</name>
<dbReference type="HAMAP" id="MF_00422">
    <property type="entry name" value="SecE"/>
    <property type="match status" value="1"/>
</dbReference>